<gene>
    <name evidence="2" type="ORF">OLEA9_A096440</name>
</gene>
<organism evidence="2 3">
    <name type="scientific">Olea europaea subsp. europaea</name>
    <dbReference type="NCBI Taxonomy" id="158383"/>
    <lineage>
        <taxon>Eukaryota</taxon>
        <taxon>Viridiplantae</taxon>
        <taxon>Streptophyta</taxon>
        <taxon>Embryophyta</taxon>
        <taxon>Tracheophyta</taxon>
        <taxon>Spermatophyta</taxon>
        <taxon>Magnoliopsida</taxon>
        <taxon>eudicotyledons</taxon>
        <taxon>Gunneridae</taxon>
        <taxon>Pentapetalae</taxon>
        <taxon>asterids</taxon>
        <taxon>lamiids</taxon>
        <taxon>Lamiales</taxon>
        <taxon>Oleaceae</taxon>
        <taxon>Oleeae</taxon>
        <taxon>Olea</taxon>
    </lineage>
</organism>
<feature type="domain" description="UspA" evidence="1">
    <location>
        <begin position="2"/>
        <end position="155"/>
    </location>
</feature>
<proteinExistence type="predicted"/>
<name>A0A8S0UF35_OLEEU</name>
<dbReference type="CDD" id="cd23659">
    <property type="entry name" value="USP_At3g01520-like"/>
    <property type="match status" value="1"/>
</dbReference>
<dbReference type="Proteomes" id="UP000594638">
    <property type="component" value="Unassembled WGS sequence"/>
</dbReference>
<dbReference type="AlphaFoldDB" id="A0A8S0UF35"/>
<protein>
    <submittedName>
        <fullName evidence="2">Universal stress A</fullName>
    </submittedName>
</protein>
<dbReference type="Gene3D" id="3.40.50.620">
    <property type="entry name" value="HUPs"/>
    <property type="match status" value="1"/>
</dbReference>
<evidence type="ECO:0000313" key="2">
    <source>
        <dbReference type="EMBL" id="CAA3015811.1"/>
    </source>
</evidence>
<evidence type="ECO:0000313" key="3">
    <source>
        <dbReference type="Proteomes" id="UP000594638"/>
    </source>
</evidence>
<dbReference type="InterPro" id="IPR006016">
    <property type="entry name" value="UspA"/>
</dbReference>
<dbReference type="PANTHER" id="PTHR31964:SF124">
    <property type="entry name" value="ADENINE NUCLEOTIDE ALPHA HYDROLASES-LIKE SUPERFAMILY PROTEIN"/>
    <property type="match status" value="1"/>
</dbReference>
<comment type="caution">
    <text evidence="2">The sequence shown here is derived from an EMBL/GenBank/DDBJ whole genome shotgun (WGS) entry which is preliminary data.</text>
</comment>
<dbReference type="EMBL" id="CACTIH010007573">
    <property type="protein sequence ID" value="CAA3015811.1"/>
    <property type="molecule type" value="Genomic_DNA"/>
</dbReference>
<dbReference type="InterPro" id="IPR014729">
    <property type="entry name" value="Rossmann-like_a/b/a_fold"/>
</dbReference>
<dbReference type="PANTHER" id="PTHR31964">
    <property type="entry name" value="ADENINE NUCLEOTIDE ALPHA HYDROLASES-LIKE SUPERFAMILY PROTEIN"/>
    <property type="match status" value="1"/>
</dbReference>
<dbReference type="Gramene" id="OE9A096440T1">
    <property type="protein sequence ID" value="OE9A096440C1"/>
    <property type="gene ID" value="OE9A096440"/>
</dbReference>
<accession>A0A8S0UF35</accession>
<dbReference type="SUPFAM" id="SSF52402">
    <property type="entry name" value="Adenine nucleotide alpha hydrolases-like"/>
    <property type="match status" value="1"/>
</dbReference>
<sequence>MKVLVAMDESDGSFCALKWALDHLFCYPIQPDQEPNTITLVHVQPLFQSFLYPAGPADAPYATPEVLDAVKQAKAQNAANILSRALHMCKEKKIKAESLILEGDPKDRICQAAEELHVDLVVVGSRGLGTIQRALLGSVSNYCVRHAHCPILIVKPPSKEAHE</sequence>
<reference evidence="2 3" key="1">
    <citation type="submission" date="2019-12" db="EMBL/GenBank/DDBJ databases">
        <authorList>
            <person name="Alioto T."/>
            <person name="Alioto T."/>
            <person name="Gomez Garrido J."/>
        </authorList>
    </citation>
    <scope>NUCLEOTIDE SEQUENCE [LARGE SCALE GENOMIC DNA]</scope>
</reference>
<dbReference type="InterPro" id="IPR006015">
    <property type="entry name" value="Universal_stress_UspA"/>
</dbReference>
<dbReference type="OrthoDB" id="843225at2759"/>
<evidence type="ECO:0000259" key="1">
    <source>
        <dbReference type="Pfam" id="PF00582"/>
    </source>
</evidence>
<dbReference type="PRINTS" id="PR01438">
    <property type="entry name" value="UNVRSLSTRESS"/>
</dbReference>
<dbReference type="Pfam" id="PF00582">
    <property type="entry name" value="Usp"/>
    <property type="match status" value="1"/>
</dbReference>
<keyword evidence="3" id="KW-1185">Reference proteome</keyword>